<dbReference type="FunFam" id="3.30.565.10:FF:000010">
    <property type="entry name" value="Sensor histidine kinase RcsC"/>
    <property type="match status" value="1"/>
</dbReference>
<feature type="transmembrane region" description="Helical" evidence="18">
    <location>
        <begin position="162"/>
        <end position="180"/>
    </location>
</feature>
<evidence type="ECO:0000256" key="4">
    <source>
        <dbReference type="ARBA" id="ARBA00022475"/>
    </source>
</evidence>
<evidence type="ECO:0000313" key="23">
    <source>
        <dbReference type="EMBL" id="AAZ47517.1"/>
    </source>
</evidence>
<comment type="catalytic activity">
    <reaction evidence="1">
        <text>ATP + protein L-histidine = ADP + protein N-phospho-L-histidine.</text>
        <dbReference type="EC" id="2.7.13.3"/>
    </reaction>
</comment>
<keyword evidence="13 18" id="KW-0472">Membrane</keyword>
<dbReference type="Gene3D" id="1.10.287.130">
    <property type="match status" value="1"/>
</dbReference>
<dbReference type="eggNOG" id="COG2198">
    <property type="taxonomic scope" value="Bacteria"/>
</dbReference>
<comment type="function">
    <text evidence="14">Member of the two-component regulatory system BvgS/BvgA. Phosphorylates BvgA via a four-step phosphorelay in response to environmental signals.</text>
</comment>
<dbReference type="InterPro" id="IPR003594">
    <property type="entry name" value="HATPase_dom"/>
</dbReference>
<dbReference type="InterPro" id="IPR003661">
    <property type="entry name" value="HisK_dim/P_dom"/>
</dbReference>
<dbReference type="PROSITE" id="PS50894">
    <property type="entry name" value="HPT"/>
    <property type="match status" value="1"/>
</dbReference>
<evidence type="ECO:0000256" key="13">
    <source>
        <dbReference type="ARBA" id="ARBA00023136"/>
    </source>
</evidence>
<evidence type="ECO:0000256" key="7">
    <source>
        <dbReference type="ARBA" id="ARBA00022692"/>
    </source>
</evidence>
<evidence type="ECO:0000256" key="15">
    <source>
        <dbReference type="ARBA" id="ARBA00070152"/>
    </source>
</evidence>
<evidence type="ECO:0000256" key="18">
    <source>
        <dbReference type="SAM" id="Phobius"/>
    </source>
</evidence>
<dbReference type="Gene3D" id="3.30.565.10">
    <property type="entry name" value="Histidine kinase-like ATPase, C-terminal domain"/>
    <property type="match status" value="1"/>
</dbReference>
<dbReference type="PANTHER" id="PTHR45339">
    <property type="entry name" value="HYBRID SIGNAL TRANSDUCTION HISTIDINE KINASE J"/>
    <property type="match status" value="1"/>
</dbReference>
<dbReference type="PROSITE" id="PS50885">
    <property type="entry name" value="HAMP"/>
    <property type="match status" value="1"/>
</dbReference>
<dbReference type="SMART" id="SM00304">
    <property type="entry name" value="HAMP"/>
    <property type="match status" value="1"/>
</dbReference>
<comment type="subcellular location">
    <subcellularLocation>
        <location evidence="2">Cell membrane</location>
        <topology evidence="2">Multi-pass membrane protein</topology>
    </subcellularLocation>
</comment>
<evidence type="ECO:0000256" key="1">
    <source>
        <dbReference type="ARBA" id="ARBA00000085"/>
    </source>
</evidence>
<dbReference type="HOGENOM" id="CLU_000445_104_15_4"/>
<dbReference type="SMART" id="SM00073">
    <property type="entry name" value="HPT"/>
    <property type="match status" value="1"/>
</dbReference>
<dbReference type="PANTHER" id="PTHR45339:SF1">
    <property type="entry name" value="HYBRID SIGNAL TRANSDUCTION HISTIDINE KINASE J"/>
    <property type="match status" value="1"/>
</dbReference>
<dbReference type="Gene3D" id="1.20.120.160">
    <property type="entry name" value="HPT domain"/>
    <property type="match status" value="1"/>
</dbReference>
<evidence type="ECO:0000256" key="6">
    <source>
        <dbReference type="ARBA" id="ARBA00022679"/>
    </source>
</evidence>
<evidence type="ECO:0000256" key="9">
    <source>
        <dbReference type="ARBA" id="ARBA00022777"/>
    </source>
</evidence>
<dbReference type="SMART" id="SM00448">
    <property type="entry name" value="REC"/>
    <property type="match status" value="1"/>
</dbReference>
<protein>
    <recommendedName>
        <fullName evidence="15">Virulence sensor protein BvgS</fullName>
        <ecNumber evidence="3">2.7.13.3</ecNumber>
    </recommendedName>
</protein>
<dbReference type="InterPro" id="IPR033417">
    <property type="entry name" value="CHASE8"/>
</dbReference>
<dbReference type="eggNOG" id="COG0784">
    <property type="taxonomic scope" value="Bacteria"/>
</dbReference>
<sequence>MNIDNLPIRRRLAMIIAVSLGISLLLTSLFFAIRQIDHRRDAKLTELRSMAEVIAFNATAVVEFQDIAGAERLFSSLAQHPDLVLARMRGTDNGFNFRYQRPDSLQPDAKHVGPAIVFQASSIVDWTHVTTIVPIRIRSDVIGSVAMTASLEKVWRDALSDFMTFIVASLVAFALALLIAQRMQHSLLKALGALTSTANRVAESKDFTERASKYSNDEIGQLADAFNTMLIEIADRDHELTEYRDHLEDVVQLRTQELRLAKDNAEQANRAKSAFLANMSHEIRTPMNGIIGVADLLAAGSLNAHQQNQLTTLRSSADTLLYLLNDILDFSRIEAGGLQLEKLPFSIRETIEQVISVFSPTARKRHLDLWFDIEPSLPDYIVGDRYRLGQVITNLLNNALKFTESGSVRISCRSQQDKNGQNRLLIEITDTGIGIIAQALADIFSPFRQADNSMSRRFGGSGLGLAIVHDLVALMEGEITAKSTPGRGSTFSIDLPLECAHSFGRNLPDWMPKLRGRQVLVISANEARSNHWQAMLRWAGIDTLSAPCWNEAQTILESAKPDAIIVEDSPSFRSRLEQSDSAPPFPVLFVFNLETPSEQTVELPEWITGQLHTPFGDLTLWTELAKLWGLVTETLKEPEASGNLHFNAHVLMVEDNDTNRLILEQILSTLGCTVRHANNGQAALAALEVEPFDLVLMDVQMPIMDGLTATRRIREAEKERHQPRQLIIALTANALAGDREMCLQAGMDDYVTKPVTIGGLSKAFQRWLPSSPAEPQALAALSGKRDNAATMTVIDLSDLRASLGEQAHQIIPAVIKSYLSEGERHVEVLKAADREFNLEHVTRIVHNLKSSSAALGIKQFSELCKEAEKLLRGSQIETGKALLPRIVKAFEEVRLTAETTLAEMARDKS</sequence>
<dbReference type="SUPFAM" id="SSF52172">
    <property type="entry name" value="CheY-like"/>
    <property type="match status" value="2"/>
</dbReference>
<dbReference type="GO" id="GO:0005524">
    <property type="term" value="F:ATP binding"/>
    <property type="evidence" value="ECO:0007669"/>
    <property type="project" value="UniProtKB-KW"/>
</dbReference>
<dbReference type="EMBL" id="CP000089">
    <property type="protein sequence ID" value="AAZ47517.1"/>
    <property type="molecule type" value="Genomic_DNA"/>
</dbReference>
<evidence type="ECO:0000256" key="14">
    <source>
        <dbReference type="ARBA" id="ARBA00058004"/>
    </source>
</evidence>
<dbReference type="SUPFAM" id="SSF55874">
    <property type="entry name" value="ATPase domain of HSP90 chaperone/DNA topoisomerase II/histidine kinase"/>
    <property type="match status" value="1"/>
</dbReference>
<keyword evidence="9 23" id="KW-0418">Kinase</keyword>
<evidence type="ECO:0000256" key="16">
    <source>
        <dbReference type="PROSITE-ProRule" id="PRU00110"/>
    </source>
</evidence>
<dbReference type="Gene3D" id="6.10.340.10">
    <property type="match status" value="1"/>
</dbReference>
<dbReference type="Pfam" id="PF00072">
    <property type="entry name" value="Response_reg"/>
    <property type="match status" value="1"/>
</dbReference>
<name>Q47CB4_DECAR</name>
<dbReference type="AlphaFoldDB" id="Q47CB4"/>
<evidence type="ECO:0000256" key="2">
    <source>
        <dbReference type="ARBA" id="ARBA00004651"/>
    </source>
</evidence>
<dbReference type="SMART" id="SM00388">
    <property type="entry name" value="HisKA"/>
    <property type="match status" value="1"/>
</dbReference>
<evidence type="ECO:0000256" key="12">
    <source>
        <dbReference type="ARBA" id="ARBA00023012"/>
    </source>
</evidence>
<gene>
    <name evidence="23" type="ordered locus">Daro_2787</name>
</gene>
<dbReference type="InterPro" id="IPR001789">
    <property type="entry name" value="Sig_transdc_resp-reg_receiver"/>
</dbReference>
<dbReference type="eggNOG" id="COG3850">
    <property type="taxonomic scope" value="Bacteria"/>
</dbReference>
<dbReference type="GO" id="GO:0000155">
    <property type="term" value="F:phosphorelay sensor kinase activity"/>
    <property type="evidence" value="ECO:0007669"/>
    <property type="project" value="InterPro"/>
</dbReference>
<feature type="modified residue" description="4-aspartylphosphate" evidence="17">
    <location>
        <position position="698"/>
    </location>
</feature>
<keyword evidence="10" id="KW-0067">ATP-binding</keyword>
<dbReference type="eggNOG" id="COG2205">
    <property type="taxonomic scope" value="Bacteria"/>
</dbReference>
<keyword evidence="12" id="KW-0902">Two-component regulatory system</keyword>
<evidence type="ECO:0000256" key="10">
    <source>
        <dbReference type="ARBA" id="ARBA00022840"/>
    </source>
</evidence>
<evidence type="ECO:0000256" key="8">
    <source>
        <dbReference type="ARBA" id="ARBA00022741"/>
    </source>
</evidence>
<dbReference type="FunFam" id="1.10.287.130:FF:000004">
    <property type="entry name" value="Ethylene receptor 1"/>
    <property type="match status" value="1"/>
</dbReference>
<dbReference type="InterPro" id="IPR003660">
    <property type="entry name" value="HAMP_dom"/>
</dbReference>
<evidence type="ECO:0000259" key="21">
    <source>
        <dbReference type="PROSITE" id="PS50885"/>
    </source>
</evidence>
<keyword evidence="4" id="KW-1003">Cell membrane</keyword>
<evidence type="ECO:0000256" key="11">
    <source>
        <dbReference type="ARBA" id="ARBA00022989"/>
    </source>
</evidence>
<evidence type="ECO:0000256" key="17">
    <source>
        <dbReference type="PROSITE-ProRule" id="PRU00169"/>
    </source>
</evidence>
<feature type="domain" description="Histidine kinase" evidence="19">
    <location>
        <begin position="278"/>
        <end position="499"/>
    </location>
</feature>
<dbReference type="OrthoDB" id="8552871at2"/>
<dbReference type="SMART" id="SM00387">
    <property type="entry name" value="HATPase_c"/>
    <property type="match status" value="1"/>
</dbReference>
<evidence type="ECO:0000259" key="22">
    <source>
        <dbReference type="PROSITE" id="PS50894"/>
    </source>
</evidence>
<feature type="domain" description="Response regulatory" evidence="20">
    <location>
        <begin position="649"/>
        <end position="768"/>
    </location>
</feature>
<dbReference type="InterPro" id="IPR008207">
    <property type="entry name" value="Sig_transdc_His_kin_Hpt_dom"/>
</dbReference>
<dbReference type="CDD" id="cd17546">
    <property type="entry name" value="REC_hyHK_CKI1_RcsC-like"/>
    <property type="match status" value="1"/>
</dbReference>
<dbReference type="Pfam" id="PF01627">
    <property type="entry name" value="Hpt"/>
    <property type="match status" value="1"/>
</dbReference>
<reference evidence="23" key="1">
    <citation type="submission" date="2005-08" db="EMBL/GenBank/DDBJ databases">
        <title>Complete sequence of Dechloromonas aromatica RCB.</title>
        <authorList>
            <person name="Salinero K.K."/>
            <person name="Copeland A."/>
            <person name="Lucas S."/>
            <person name="Lapidus A."/>
            <person name="Barry K."/>
            <person name="Detter J.C."/>
            <person name="Glavina T."/>
            <person name="Hammon N."/>
            <person name="Israni S."/>
            <person name="Pitluck S."/>
            <person name="Di Bartolo G."/>
            <person name="Trong S."/>
            <person name="Schmutz J."/>
            <person name="Larimer F."/>
            <person name="Land M."/>
            <person name="Ivanova N."/>
            <person name="Richardson P."/>
        </authorList>
    </citation>
    <scope>NUCLEOTIDE SEQUENCE</scope>
    <source>
        <strain evidence="23">RCB</strain>
    </source>
</reference>
<dbReference type="Pfam" id="PF00672">
    <property type="entry name" value="HAMP"/>
    <property type="match status" value="1"/>
</dbReference>
<evidence type="ECO:0000259" key="19">
    <source>
        <dbReference type="PROSITE" id="PS50109"/>
    </source>
</evidence>
<dbReference type="GO" id="GO:0005886">
    <property type="term" value="C:plasma membrane"/>
    <property type="evidence" value="ECO:0007669"/>
    <property type="project" value="UniProtKB-SubCell"/>
</dbReference>
<feature type="transmembrane region" description="Helical" evidence="18">
    <location>
        <begin position="12"/>
        <end position="33"/>
    </location>
</feature>
<dbReference type="CDD" id="cd16922">
    <property type="entry name" value="HATPase_EvgS-ArcB-TorS-like"/>
    <property type="match status" value="1"/>
</dbReference>
<dbReference type="STRING" id="159087.Daro_2787"/>
<accession>Q47CB4</accession>
<dbReference type="EC" id="2.7.13.3" evidence="3"/>
<evidence type="ECO:0000256" key="5">
    <source>
        <dbReference type="ARBA" id="ARBA00022553"/>
    </source>
</evidence>
<dbReference type="InterPro" id="IPR004358">
    <property type="entry name" value="Sig_transdc_His_kin-like_C"/>
</dbReference>
<dbReference type="PRINTS" id="PR00344">
    <property type="entry name" value="BCTRLSENSOR"/>
</dbReference>
<dbReference type="InterPro" id="IPR005467">
    <property type="entry name" value="His_kinase_dom"/>
</dbReference>
<dbReference type="SUPFAM" id="SSF47384">
    <property type="entry name" value="Homodimeric domain of signal transducing histidine kinase"/>
    <property type="match status" value="1"/>
</dbReference>
<dbReference type="Gene3D" id="3.40.50.2300">
    <property type="match status" value="1"/>
</dbReference>
<dbReference type="SUPFAM" id="SSF47226">
    <property type="entry name" value="Histidine-containing phosphotransfer domain, HPT domain"/>
    <property type="match status" value="1"/>
</dbReference>
<dbReference type="InterPro" id="IPR036097">
    <property type="entry name" value="HisK_dim/P_sf"/>
</dbReference>
<keyword evidence="5 17" id="KW-0597">Phosphoprotein</keyword>
<dbReference type="CDD" id="cd06225">
    <property type="entry name" value="HAMP"/>
    <property type="match status" value="1"/>
</dbReference>
<dbReference type="InterPro" id="IPR036890">
    <property type="entry name" value="HATPase_C_sf"/>
</dbReference>
<feature type="modified residue" description="Phosphohistidine" evidence="16">
    <location>
        <position position="846"/>
    </location>
</feature>
<dbReference type="Pfam" id="PF00512">
    <property type="entry name" value="HisKA"/>
    <property type="match status" value="1"/>
</dbReference>
<keyword evidence="11 18" id="KW-1133">Transmembrane helix</keyword>
<dbReference type="InterPro" id="IPR036641">
    <property type="entry name" value="HPT_dom_sf"/>
</dbReference>
<feature type="domain" description="HAMP" evidence="21">
    <location>
        <begin position="185"/>
        <end position="238"/>
    </location>
</feature>
<dbReference type="KEGG" id="dar:Daro_2787"/>
<feature type="domain" description="HPt" evidence="22">
    <location>
        <begin position="807"/>
        <end position="904"/>
    </location>
</feature>
<dbReference type="SUPFAM" id="SSF158472">
    <property type="entry name" value="HAMP domain-like"/>
    <property type="match status" value="1"/>
</dbReference>
<evidence type="ECO:0000256" key="3">
    <source>
        <dbReference type="ARBA" id="ARBA00012438"/>
    </source>
</evidence>
<dbReference type="Pfam" id="PF17152">
    <property type="entry name" value="CHASE8"/>
    <property type="match status" value="1"/>
</dbReference>
<keyword evidence="8" id="KW-0547">Nucleotide-binding</keyword>
<evidence type="ECO:0000259" key="20">
    <source>
        <dbReference type="PROSITE" id="PS50110"/>
    </source>
</evidence>
<dbReference type="PROSITE" id="PS50110">
    <property type="entry name" value="RESPONSE_REGULATORY"/>
    <property type="match status" value="1"/>
</dbReference>
<dbReference type="CDD" id="cd00082">
    <property type="entry name" value="HisKA"/>
    <property type="match status" value="1"/>
</dbReference>
<proteinExistence type="predicted"/>
<dbReference type="InterPro" id="IPR011006">
    <property type="entry name" value="CheY-like_superfamily"/>
</dbReference>
<dbReference type="Pfam" id="PF02518">
    <property type="entry name" value="HATPase_c"/>
    <property type="match status" value="1"/>
</dbReference>
<organism evidence="23">
    <name type="scientific">Dechloromonas aromatica (strain RCB)</name>
    <dbReference type="NCBI Taxonomy" id="159087"/>
    <lineage>
        <taxon>Bacteria</taxon>
        <taxon>Pseudomonadati</taxon>
        <taxon>Pseudomonadota</taxon>
        <taxon>Betaproteobacteria</taxon>
        <taxon>Rhodocyclales</taxon>
        <taxon>Azonexaceae</taxon>
        <taxon>Dechloromonas</taxon>
    </lineage>
</organism>
<keyword evidence="7 18" id="KW-0812">Transmembrane</keyword>
<keyword evidence="6 23" id="KW-0808">Transferase</keyword>
<dbReference type="PROSITE" id="PS50109">
    <property type="entry name" value="HIS_KIN"/>
    <property type="match status" value="1"/>
</dbReference>